<feature type="region of interest" description="Disordered" evidence="1">
    <location>
        <begin position="84"/>
        <end position="113"/>
    </location>
</feature>
<dbReference type="Gene3D" id="3.40.50.1110">
    <property type="entry name" value="SGNH hydrolase"/>
    <property type="match status" value="1"/>
</dbReference>
<proteinExistence type="predicted"/>
<feature type="domain" description="SGNH hydrolase-type esterase" evidence="2">
    <location>
        <begin position="118"/>
        <end position="341"/>
    </location>
</feature>
<dbReference type="EMBL" id="CP011340">
    <property type="protein sequence ID" value="ALC23373.1"/>
    <property type="molecule type" value="Genomic_DNA"/>
</dbReference>
<reference evidence="3 4" key="1">
    <citation type="submission" date="2015-08" db="EMBL/GenBank/DDBJ databases">
        <title>Genome sequence of the pristinamycin over-producing bacterium Streptomyces pristinaespiralis HCCB10218.</title>
        <authorList>
            <person name="Tian J."/>
            <person name="Yang J."/>
            <person name="Li L."/>
            <person name="Ruan L."/>
            <person name="Wei W."/>
            <person name="Zheng G."/>
            <person name="Wei Z."/>
            <person name="Yang S."/>
            <person name="Ge M."/>
            <person name="Jiang W."/>
            <person name="Lu Y."/>
        </authorList>
    </citation>
    <scope>NUCLEOTIDE SEQUENCE [LARGE SCALE GENOMIC DNA]</scope>
    <source>
        <strain evidence="3 4">HCCB 10218</strain>
    </source>
</reference>
<organism evidence="3">
    <name type="scientific">Streptomyces pristinaespiralis</name>
    <dbReference type="NCBI Taxonomy" id="38300"/>
    <lineage>
        <taxon>Bacteria</taxon>
        <taxon>Bacillati</taxon>
        <taxon>Actinomycetota</taxon>
        <taxon>Actinomycetes</taxon>
        <taxon>Kitasatosporales</taxon>
        <taxon>Streptomycetaceae</taxon>
        <taxon>Streptomyces</taxon>
    </lineage>
</organism>
<dbReference type="SUPFAM" id="SSF52266">
    <property type="entry name" value="SGNH hydrolase"/>
    <property type="match status" value="1"/>
</dbReference>
<dbReference type="Pfam" id="PF13472">
    <property type="entry name" value="Lipase_GDSL_2"/>
    <property type="match status" value="1"/>
</dbReference>
<protein>
    <submittedName>
        <fullName evidence="3">Lipoprotein</fullName>
    </submittedName>
</protein>
<gene>
    <name evidence="3" type="ORF">SPRI_5067</name>
</gene>
<dbReference type="Proteomes" id="UP000060513">
    <property type="component" value="Chromosome"/>
</dbReference>
<dbReference type="STRING" id="38300.SPRI_5067"/>
<evidence type="ECO:0000259" key="2">
    <source>
        <dbReference type="Pfam" id="PF13472"/>
    </source>
</evidence>
<name>A0A0M3QJN6_STRPR</name>
<evidence type="ECO:0000256" key="1">
    <source>
        <dbReference type="SAM" id="MobiDB-lite"/>
    </source>
</evidence>
<dbReference type="InterPro" id="IPR036514">
    <property type="entry name" value="SGNH_hydro_sf"/>
</dbReference>
<dbReference type="GO" id="GO:0004620">
    <property type="term" value="F:phospholipase activity"/>
    <property type="evidence" value="ECO:0007669"/>
    <property type="project" value="InterPro"/>
</dbReference>
<dbReference type="PANTHER" id="PTHR21325">
    <property type="entry name" value="PHOSPHOLIPASE B, PLB1"/>
    <property type="match status" value="1"/>
</dbReference>
<dbReference type="PANTHER" id="PTHR21325:SF31">
    <property type="entry name" value="GH22081P-RELATED"/>
    <property type="match status" value="1"/>
</dbReference>
<dbReference type="InterPro" id="IPR038885">
    <property type="entry name" value="PLB1"/>
</dbReference>
<sequence>MGEVGLWVDVAKVTVRNAPRGDVMSVLGPVRTKLSLGRRSDAGFVEGKVTMRQRSRTFRVRTGVAAALATAALAAGALAACDSSSGPVGRDPSATSARPSPSPSPTRVWDSSPRSLAAVGDSITRGFDACMILADCPEVSWATGTDATVNSLALRLLGPAAAAERSWNLARSGADASDLPEQMARAAGHKPELVTVMVGANDACADTVDRMTPVEDFRASLEAAMATLRKDAPKAQVYVSSVPDLKRLWSEGRGDALGSRIWELGICASMLGDAQDLGVRAQQRRDTVHERVVAYNGVLEDVCAKDDRCRYDGGAVFDYRFTGEQLSRWDWFHPSRDGQQRLAEIAYRNITAAQAPRAGS</sequence>
<accession>A0A0M3QJN6</accession>
<dbReference type="AlphaFoldDB" id="A0A0M3QJN6"/>
<evidence type="ECO:0000313" key="3">
    <source>
        <dbReference type="EMBL" id="ALC23373.1"/>
    </source>
</evidence>
<keyword evidence="3" id="KW-0449">Lipoprotein</keyword>
<dbReference type="CDD" id="cd01832">
    <property type="entry name" value="SGNH_hydrolase_like_1"/>
    <property type="match status" value="1"/>
</dbReference>
<dbReference type="KEGG" id="spri:SPRI_5067"/>
<dbReference type="PATRIC" id="fig|38300.4.peg.5311"/>
<evidence type="ECO:0000313" key="4">
    <source>
        <dbReference type="Proteomes" id="UP000060513"/>
    </source>
</evidence>
<dbReference type="InterPro" id="IPR013830">
    <property type="entry name" value="SGNH_hydro"/>
</dbReference>